<feature type="region of interest" description="Disordered" evidence="1">
    <location>
        <begin position="128"/>
        <end position="151"/>
    </location>
</feature>
<dbReference type="Pfam" id="PF13873">
    <property type="entry name" value="Myb_DNA-bind_5"/>
    <property type="match status" value="1"/>
</dbReference>
<dbReference type="Gene3D" id="1.10.10.60">
    <property type="entry name" value="Homeodomain-like"/>
    <property type="match status" value="1"/>
</dbReference>
<dbReference type="PANTHER" id="PTHR23098:SF16">
    <property type="entry name" value="REGULATORY PROTEIN ZESTE"/>
    <property type="match status" value="1"/>
</dbReference>
<dbReference type="EnsemblMetazoa" id="G20116.1">
    <property type="protein sequence ID" value="G20116.1:cds"/>
    <property type="gene ID" value="G20116"/>
</dbReference>
<feature type="compositionally biased region" description="Low complexity" evidence="1">
    <location>
        <begin position="235"/>
        <end position="251"/>
    </location>
</feature>
<accession>A0A8W8JR17</accession>
<reference evidence="3" key="1">
    <citation type="submission" date="2022-08" db="UniProtKB">
        <authorList>
            <consortium name="EnsemblMetazoa"/>
        </authorList>
    </citation>
    <scope>IDENTIFICATION</scope>
    <source>
        <strain evidence="3">05x7-T-G4-1.051#20</strain>
    </source>
</reference>
<dbReference type="Proteomes" id="UP000005408">
    <property type="component" value="Unassembled WGS sequence"/>
</dbReference>
<organism evidence="3 4">
    <name type="scientific">Magallana gigas</name>
    <name type="common">Pacific oyster</name>
    <name type="synonym">Crassostrea gigas</name>
    <dbReference type="NCBI Taxonomy" id="29159"/>
    <lineage>
        <taxon>Eukaryota</taxon>
        <taxon>Metazoa</taxon>
        <taxon>Spiralia</taxon>
        <taxon>Lophotrochozoa</taxon>
        <taxon>Mollusca</taxon>
        <taxon>Bivalvia</taxon>
        <taxon>Autobranchia</taxon>
        <taxon>Pteriomorphia</taxon>
        <taxon>Ostreida</taxon>
        <taxon>Ostreoidea</taxon>
        <taxon>Ostreidae</taxon>
        <taxon>Magallana</taxon>
    </lineage>
</organism>
<sequence length="292" mass="31975">MESASASGPVALFTKKPTYFRFQRGCANKSSGYAIVCKFDFPAGNLVSNMDKHRRKPNWSTNELEALAQGVSANIKTIRGKFSPGLTNSHKTECWREIVERVNSVNVSDTNRDINDCKKKWHDISCATKKKEASRRKEMRATGGGPAPPDDLKAWERLIAGTLSKSSVEGVEGGVDTLECVIATPVQTSDPNETSSSCFELMDKDNVSISVVSADADSKFPQNLQESISMMEGASASTQSFTSSESSSSTTPRPVKRKKHQSSGCKAETTRDIREEHFYHHAHSVALHIPIS</sequence>
<dbReference type="AlphaFoldDB" id="A0A8W8JR17"/>
<evidence type="ECO:0000313" key="4">
    <source>
        <dbReference type="Proteomes" id="UP000005408"/>
    </source>
</evidence>
<feature type="domain" description="Myb-like" evidence="2">
    <location>
        <begin position="51"/>
        <end position="125"/>
    </location>
</feature>
<evidence type="ECO:0000256" key="1">
    <source>
        <dbReference type="SAM" id="MobiDB-lite"/>
    </source>
</evidence>
<dbReference type="PANTHER" id="PTHR23098">
    <property type="entry name" value="AGAP001331-PA-RELATED"/>
    <property type="match status" value="1"/>
</dbReference>
<name>A0A8W8JR17_MAGGI</name>
<proteinExistence type="predicted"/>
<evidence type="ECO:0000313" key="3">
    <source>
        <dbReference type="EnsemblMetazoa" id="G20116.1:cds"/>
    </source>
</evidence>
<dbReference type="GO" id="GO:0005634">
    <property type="term" value="C:nucleus"/>
    <property type="evidence" value="ECO:0007669"/>
    <property type="project" value="TreeGrafter"/>
</dbReference>
<dbReference type="InterPro" id="IPR001005">
    <property type="entry name" value="SANT/Myb"/>
</dbReference>
<evidence type="ECO:0000259" key="2">
    <source>
        <dbReference type="PROSITE" id="PS50090"/>
    </source>
</evidence>
<keyword evidence="4" id="KW-1185">Reference proteome</keyword>
<feature type="region of interest" description="Disordered" evidence="1">
    <location>
        <begin position="232"/>
        <end position="268"/>
    </location>
</feature>
<dbReference type="InterPro" id="IPR028002">
    <property type="entry name" value="Myb_DNA-bind_5"/>
</dbReference>
<feature type="compositionally biased region" description="Basic and acidic residues" evidence="1">
    <location>
        <begin position="129"/>
        <end position="140"/>
    </location>
</feature>
<dbReference type="PROSITE" id="PS50090">
    <property type="entry name" value="MYB_LIKE"/>
    <property type="match status" value="1"/>
</dbReference>
<protein>
    <recommendedName>
        <fullName evidence="2">Myb-like domain-containing protein</fullName>
    </recommendedName>
</protein>